<dbReference type="AlphaFoldDB" id="A0AA97CST3"/>
<dbReference type="RefSeq" id="WP_420040468.1">
    <property type="nucleotide sequence ID" value="NZ_CP128986.1"/>
</dbReference>
<dbReference type="Pfam" id="PF04069">
    <property type="entry name" value="OpuAC"/>
    <property type="match status" value="1"/>
</dbReference>
<accession>A0AA97CST3</accession>
<dbReference type="Gene3D" id="3.40.190.10">
    <property type="entry name" value="Periplasmic binding protein-like II"/>
    <property type="match status" value="2"/>
</dbReference>
<dbReference type="InterPro" id="IPR007210">
    <property type="entry name" value="ABC_Gly_betaine_transp_sub-bd"/>
</dbReference>
<dbReference type="SUPFAM" id="SSF53850">
    <property type="entry name" value="Periplasmic binding protein-like II"/>
    <property type="match status" value="1"/>
</dbReference>
<reference evidence="3" key="1">
    <citation type="submission" date="2023-06" db="EMBL/GenBank/DDBJ databases">
        <title>Gordonia sp. nov. and Pseudochrobactrum sp. nov., two species isolated from the burying beetle Nicrophorus vespilloides.</title>
        <authorList>
            <person name="Poehlein A."/>
            <person name="Guzman J."/>
            <person name="Daniel R."/>
            <person name="Vilcinskas A."/>
        </authorList>
    </citation>
    <scope>NUCLEOTIDE SEQUENCE</scope>
    <source>
        <strain evidence="3">MP11Mi</strain>
    </source>
</reference>
<sequence>MGIQQRITAAVAAAVIAAVSLTACGNDDDPALTVGHDGSAESRTAAAIYAGALAGTGLKVQRTDDSAPQDELLDRVASGDLGLYPSFTGDLLVQLTPAPTAVTADDVLADVNRSLPQNVSVGDPALVSDRWQILAPQKAIEGAGVESLADCGKFPTGLPLVVTKAPPTSVLDAVAVCHHGPVKTVATADELVSAVRGGGVLGLTTALDAASVEDLTDVQTLKSDGAPIAQQLVPVYASGHLGKLQLKALSRVAGDLTTADLAQMVREVREGSDPRAVAGEWLSTHGA</sequence>
<dbReference type="PROSITE" id="PS51257">
    <property type="entry name" value="PROKAR_LIPOPROTEIN"/>
    <property type="match status" value="1"/>
</dbReference>
<name>A0AA97CST3_9ACTN</name>
<dbReference type="GO" id="GO:0022857">
    <property type="term" value="F:transmembrane transporter activity"/>
    <property type="evidence" value="ECO:0007669"/>
    <property type="project" value="InterPro"/>
</dbReference>
<dbReference type="EMBL" id="CP128986">
    <property type="protein sequence ID" value="WOC11134.1"/>
    <property type="molecule type" value="Genomic_DNA"/>
</dbReference>
<keyword evidence="1" id="KW-0732">Signal</keyword>
<gene>
    <name evidence="3" type="ORF">MP11Mi_02010</name>
</gene>
<feature type="signal peptide" evidence="1">
    <location>
        <begin position="1"/>
        <end position="25"/>
    </location>
</feature>
<organism evidence="3">
    <name type="scientific">Gordonia sp. MP11Mi</name>
    <dbReference type="NCBI Taxonomy" id="3022769"/>
    <lineage>
        <taxon>Bacteria</taxon>
        <taxon>Bacillati</taxon>
        <taxon>Actinomycetota</taxon>
        <taxon>Actinomycetes</taxon>
        <taxon>Mycobacteriales</taxon>
        <taxon>Gordoniaceae</taxon>
        <taxon>Gordonia</taxon>
    </lineage>
</organism>
<protein>
    <recommendedName>
        <fullName evidence="2">ABC-type glycine betaine transport system substrate-binding domain-containing protein</fullName>
    </recommendedName>
</protein>
<feature type="chain" id="PRO_5041688375" description="ABC-type glycine betaine transport system substrate-binding domain-containing protein" evidence="1">
    <location>
        <begin position="26"/>
        <end position="287"/>
    </location>
</feature>
<dbReference type="GO" id="GO:0043190">
    <property type="term" value="C:ATP-binding cassette (ABC) transporter complex"/>
    <property type="evidence" value="ECO:0007669"/>
    <property type="project" value="InterPro"/>
</dbReference>
<evidence type="ECO:0000313" key="3">
    <source>
        <dbReference type="EMBL" id="WOC11134.1"/>
    </source>
</evidence>
<proteinExistence type="predicted"/>
<evidence type="ECO:0000256" key="1">
    <source>
        <dbReference type="SAM" id="SignalP"/>
    </source>
</evidence>
<evidence type="ECO:0000259" key="2">
    <source>
        <dbReference type="Pfam" id="PF04069"/>
    </source>
</evidence>
<feature type="domain" description="ABC-type glycine betaine transport system substrate-binding" evidence="2">
    <location>
        <begin position="32"/>
        <end position="283"/>
    </location>
</feature>